<sequence length="565" mass="62658">MVATLLQFRTAIATHLGRVLEVPAESLLPLVQQDTAHRKAGHGVFSVVIKRLPRGPLDEELIRQSVELSENTQEYVSNARRVKDMLLFDPAPGQLIRRAIQDTYNLFGSEASDLEVATSPVALGKRHRDTDQAVIVNGLSLQQDENGYCALRRTTVTGFISRLVGGKEAVRVFCEQSDGKEAIKGLFRGMNLESTDQETSSVKIHLLTIEETIKTCKDIKTVSKDGSWSVQLLSKGQVKVYTPLSSTPATTTTFGEPLAMGTPTPLIQTMAFIASHFSEHNALDRYIWVVPDGRRQFAEQLLELAKMIYTPREADGSEEGQERTKRPSWPDLVEVVVFGPATETGKEKTDTESSDGAPARMARIMDYAKAEMCKIIVENRGGSLGDDGYEDEDFEDDKVALDEEALSRMATILAKSAIVVACAGTRRLKKLNVNMKQLLDGKGNSGVFLQYVSSRLCGIERKSGTRLNPEANLSLLQPYPEAFHLALVIAEWVDIQDTLTQSLDPYPLVNYLFHLAAEIGQANRVFRIKDMEASVAEARWLLFWCAKRVLEHGLTLLGLESVERM</sequence>
<evidence type="ECO:0000256" key="5">
    <source>
        <dbReference type="ARBA" id="ARBA00022840"/>
    </source>
</evidence>
<protein>
    <recommendedName>
        <fullName evidence="2">arginine--tRNA ligase</fullName>
        <ecNumber evidence="2">6.1.1.19</ecNumber>
    </recommendedName>
</protein>
<evidence type="ECO:0000256" key="6">
    <source>
        <dbReference type="ARBA" id="ARBA00022917"/>
    </source>
</evidence>
<evidence type="ECO:0000313" key="10">
    <source>
        <dbReference type="EMBL" id="KAF9324170.1"/>
    </source>
</evidence>
<dbReference type="EMBL" id="JAAAUY010001139">
    <property type="protein sequence ID" value="KAF9324170.1"/>
    <property type="molecule type" value="Genomic_DNA"/>
</dbReference>
<keyword evidence="3" id="KW-0436">Ligase</keyword>
<evidence type="ECO:0000256" key="7">
    <source>
        <dbReference type="ARBA" id="ARBA00023146"/>
    </source>
</evidence>
<dbReference type="Gene3D" id="1.10.730.10">
    <property type="entry name" value="Isoleucyl-tRNA Synthetase, Domain 1"/>
    <property type="match status" value="1"/>
</dbReference>
<comment type="catalytic activity">
    <reaction evidence="8">
        <text>tRNA(Arg) + L-arginine + ATP = L-arginyl-tRNA(Arg) + AMP + diphosphate</text>
        <dbReference type="Rhea" id="RHEA:20301"/>
        <dbReference type="Rhea" id="RHEA-COMP:9658"/>
        <dbReference type="Rhea" id="RHEA-COMP:9673"/>
        <dbReference type="ChEBI" id="CHEBI:30616"/>
        <dbReference type="ChEBI" id="CHEBI:32682"/>
        <dbReference type="ChEBI" id="CHEBI:33019"/>
        <dbReference type="ChEBI" id="CHEBI:78442"/>
        <dbReference type="ChEBI" id="CHEBI:78513"/>
        <dbReference type="ChEBI" id="CHEBI:456215"/>
        <dbReference type="EC" id="6.1.1.19"/>
    </reaction>
</comment>
<feature type="domain" description="DALR anticodon binding" evidence="9">
    <location>
        <begin position="449"/>
        <end position="565"/>
    </location>
</feature>
<dbReference type="FunFam" id="1.10.730.10:FF:000006">
    <property type="entry name" value="Arginyl-tRNA synthetase 2, mitochondrial"/>
    <property type="match status" value="1"/>
</dbReference>
<evidence type="ECO:0000256" key="2">
    <source>
        <dbReference type="ARBA" id="ARBA00012837"/>
    </source>
</evidence>
<dbReference type="GO" id="GO:0032543">
    <property type="term" value="P:mitochondrial translation"/>
    <property type="evidence" value="ECO:0007669"/>
    <property type="project" value="TreeGrafter"/>
</dbReference>
<accession>A0A9P5SDI5</accession>
<keyword evidence="4" id="KW-0547">Nucleotide-binding</keyword>
<organism evidence="10 11">
    <name type="scientific">Podila minutissima</name>
    <dbReference type="NCBI Taxonomy" id="64525"/>
    <lineage>
        <taxon>Eukaryota</taxon>
        <taxon>Fungi</taxon>
        <taxon>Fungi incertae sedis</taxon>
        <taxon>Mucoromycota</taxon>
        <taxon>Mortierellomycotina</taxon>
        <taxon>Mortierellomycetes</taxon>
        <taxon>Mortierellales</taxon>
        <taxon>Mortierellaceae</taxon>
        <taxon>Podila</taxon>
    </lineage>
</organism>
<evidence type="ECO:0000256" key="4">
    <source>
        <dbReference type="ARBA" id="ARBA00022741"/>
    </source>
</evidence>
<dbReference type="Pfam" id="PF05746">
    <property type="entry name" value="DALR_1"/>
    <property type="match status" value="1"/>
</dbReference>
<dbReference type="EC" id="6.1.1.19" evidence="2"/>
<dbReference type="InterPro" id="IPR008909">
    <property type="entry name" value="DALR_anticod-bd"/>
</dbReference>
<gene>
    <name evidence="10" type="primary">RARS2_2</name>
    <name evidence="10" type="ORF">BG006_000790</name>
</gene>
<keyword evidence="11" id="KW-1185">Reference proteome</keyword>
<proteinExistence type="inferred from homology"/>
<dbReference type="InterPro" id="IPR009080">
    <property type="entry name" value="tRNAsynth_Ia_anticodon-bd"/>
</dbReference>
<dbReference type="GO" id="GO:0005524">
    <property type="term" value="F:ATP binding"/>
    <property type="evidence" value="ECO:0007669"/>
    <property type="project" value="UniProtKB-KW"/>
</dbReference>
<keyword evidence="7" id="KW-0030">Aminoacyl-tRNA synthetase</keyword>
<evidence type="ECO:0000256" key="1">
    <source>
        <dbReference type="ARBA" id="ARBA00005594"/>
    </source>
</evidence>
<dbReference type="Proteomes" id="UP000696485">
    <property type="component" value="Unassembled WGS sequence"/>
</dbReference>
<name>A0A9P5SDI5_9FUNG</name>
<comment type="similarity">
    <text evidence="1">Belongs to the class-I aminoacyl-tRNA synthetase family.</text>
</comment>
<dbReference type="AlphaFoldDB" id="A0A9P5SDI5"/>
<evidence type="ECO:0000259" key="9">
    <source>
        <dbReference type="SMART" id="SM00836"/>
    </source>
</evidence>
<dbReference type="GO" id="GO:0005739">
    <property type="term" value="C:mitochondrion"/>
    <property type="evidence" value="ECO:0007669"/>
    <property type="project" value="TreeGrafter"/>
</dbReference>
<dbReference type="InterPro" id="IPR001278">
    <property type="entry name" value="Arg-tRNA-ligase"/>
</dbReference>
<dbReference type="PANTHER" id="PTHR11956:SF11">
    <property type="entry name" value="ARGININE--TRNA LIGASE, MITOCHONDRIAL-RELATED"/>
    <property type="match status" value="1"/>
</dbReference>
<reference evidence="10" key="1">
    <citation type="journal article" date="2020" name="Fungal Divers.">
        <title>Resolving the Mortierellaceae phylogeny through synthesis of multi-gene phylogenetics and phylogenomics.</title>
        <authorList>
            <person name="Vandepol N."/>
            <person name="Liber J."/>
            <person name="Desiro A."/>
            <person name="Na H."/>
            <person name="Kennedy M."/>
            <person name="Barry K."/>
            <person name="Grigoriev I.V."/>
            <person name="Miller A.N."/>
            <person name="O'Donnell K."/>
            <person name="Stajich J.E."/>
            <person name="Bonito G."/>
        </authorList>
    </citation>
    <scope>NUCLEOTIDE SEQUENCE</scope>
    <source>
        <strain evidence="10">NVP1</strain>
    </source>
</reference>
<keyword evidence="6" id="KW-0648">Protein biosynthesis</keyword>
<dbReference type="PANTHER" id="PTHR11956">
    <property type="entry name" value="ARGINYL-TRNA SYNTHETASE"/>
    <property type="match status" value="1"/>
</dbReference>
<evidence type="ECO:0000313" key="11">
    <source>
        <dbReference type="Proteomes" id="UP000696485"/>
    </source>
</evidence>
<keyword evidence="5" id="KW-0067">ATP-binding</keyword>
<dbReference type="GO" id="GO:0004814">
    <property type="term" value="F:arginine-tRNA ligase activity"/>
    <property type="evidence" value="ECO:0007669"/>
    <property type="project" value="UniProtKB-EC"/>
</dbReference>
<dbReference type="SUPFAM" id="SSF47323">
    <property type="entry name" value="Anticodon-binding domain of a subclass of class I aminoacyl-tRNA synthetases"/>
    <property type="match status" value="1"/>
</dbReference>
<dbReference type="SMART" id="SM00836">
    <property type="entry name" value="DALR_1"/>
    <property type="match status" value="1"/>
</dbReference>
<dbReference type="GO" id="GO:0006420">
    <property type="term" value="P:arginyl-tRNA aminoacylation"/>
    <property type="evidence" value="ECO:0007669"/>
    <property type="project" value="InterPro"/>
</dbReference>
<evidence type="ECO:0000256" key="8">
    <source>
        <dbReference type="ARBA" id="ARBA00049339"/>
    </source>
</evidence>
<evidence type="ECO:0000256" key="3">
    <source>
        <dbReference type="ARBA" id="ARBA00022598"/>
    </source>
</evidence>
<comment type="caution">
    <text evidence="10">The sequence shown here is derived from an EMBL/GenBank/DDBJ whole genome shotgun (WGS) entry which is preliminary data.</text>
</comment>